<dbReference type="Proteomes" id="UP000326757">
    <property type="component" value="Unassembled WGS sequence"/>
</dbReference>
<protein>
    <submittedName>
        <fullName evidence="1">Uncharacterized protein</fullName>
    </submittedName>
</protein>
<evidence type="ECO:0000313" key="1">
    <source>
        <dbReference type="EMBL" id="KAB8296336.1"/>
    </source>
</evidence>
<accession>A0A5N6K2E8</accession>
<dbReference type="EMBL" id="VIGI01000009">
    <property type="protein sequence ID" value="KAB8296336.1"/>
    <property type="molecule type" value="Genomic_DNA"/>
</dbReference>
<evidence type="ECO:0000313" key="2">
    <source>
        <dbReference type="Proteomes" id="UP000326757"/>
    </source>
</evidence>
<sequence length="88" mass="10130">MLLERRINILKKQHDTLGPETKQTSEESPQIAGFVGIEDFVHIVEGLGVCICPLIWLLVTHRKKHFILDTIYMHFPTAPDLHQITMLI</sequence>
<proteinExistence type="predicted"/>
<organism evidence="1 2">
    <name type="scientific">Monilinia laxa</name>
    <name type="common">Brown rot fungus</name>
    <name type="synonym">Sclerotinia laxa</name>
    <dbReference type="NCBI Taxonomy" id="61186"/>
    <lineage>
        <taxon>Eukaryota</taxon>
        <taxon>Fungi</taxon>
        <taxon>Dikarya</taxon>
        <taxon>Ascomycota</taxon>
        <taxon>Pezizomycotina</taxon>
        <taxon>Leotiomycetes</taxon>
        <taxon>Helotiales</taxon>
        <taxon>Sclerotiniaceae</taxon>
        <taxon>Monilinia</taxon>
    </lineage>
</organism>
<dbReference type="AlphaFoldDB" id="A0A5N6K2E8"/>
<gene>
    <name evidence="1" type="ORF">EYC80_009101</name>
</gene>
<name>A0A5N6K2E8_MONLA</name>
<reference evidence="1 2" key="1">
    <citation type="submission" date="2019-06" db="EMBL/GenBank/DDBJ databases">
        <title>Genome Sequence of the Brown Rot Fungal Pathogen Monilinia laxa.</title>
        <authorList>
            <person name="De Miccolis Angelini R.M."/>
            <person name="Landi L."/>
            <person name="Abate D."/>
            <person name="Pollastro S."/>
            <person name="Romanazzi G."/>
            <person name="Faretra F."/>
        </authorList>
    </citation>
    <scope>NUCLEOTIDE SEQUENCE [LARGE SCALE GENOMIC DNA]</scope>
    <source>
        <strain evidence="1 2">Mlax316</strain>
    </source>
</reference>
<keyword evidence="2" id="KW-1185">Reference proteome</keyword>
<comment type="caution">
    <text evidence="1">The sequence shown here is derived from an EMBL/GenBank/DDBJ whole genome shotgun (WGS) entry which is preliminary data.</text>
</comment>